<name>A0A1F4VL66_UNCKA</name>
<dbReference type="PANTHER" id="PTHR33910:SF1">
    <property type="entry name" value="PROTEIN TRANSLOCASE SUBUNIT SECE"/>
    <property type="match status" value="1"/>
</dbReference>
<evidence type="ECO:0000256" key="8">
    <source>
        <dbReference type="ARBA" id="ARBA00023136"/>
    </source>
</evidence>
<comment type="function">
    <text evidence="9">Essential subunit of the Sec protein translocation channel SecYEG. Clamps together the 2 halves of SecY. May contact the channel plug during translocation.</text>
</comment>
<organism evidence="10 11">
    <name type="scientific">candidate division WWE3 bacterium RIFCSPLOWO2_01_FULL_41_9</name>
    <dbReference type="NCBI Taxonomy" id="1802626"/>
    <lineage>
        <taxon>Bacteria</taxon>
        <taxon>Katanobacteria</taxon>
    </lineage>
</organism>
<dbReference type="GO" id="GO:0006605">
    <property type="term" value="P:protein targeting"/>
    <property type="evidence" value="ECO:0007669"/>
    <property type="project" value="UniProtKB-UniRule"/>
</dbReference>
<dbReference type="InterPro" id="IPR001901">
    <property type="entry name" value="Translocase_SecE/Sec61-g"/>
</dbReference>
<dbReference type="Gene3D" id="1.20.5.1030">
    <property type="entry name" value="Preprotein translocase secy subunit"/>
    <property type="match status" value="1"/>
</dbReference>
<sequence>MQKLIGFIKNAYYEFERVQWPNRQETIRLTAYVIGVSLATGLVVSGFDFGFKEALALIIK</sequence>
<dbReference type="InterPro" id="IPR038379">
    <property type="entry name" value="SecE_sf"/>
</dbReference>
<accession>A0A1F4VL66</accession>
<dbReference type="PROSITE" id="PS01067">
    <property type="entry name" value="SECE_SEC61G"/>
    <property type="match status" value="1"/>
</dbReference>
<reference evidence="10 11" key="1">
    <citation type="journal article" date="2016" name="Nat. Commun.">
        <title>Thousands of microbial genomes shed light on interconnected biogeochemical processes in an aquifer system.</title>
        <authorList>
            <person name="Anantharaman K."/>
            <person name="Brown C.T."/>
            <person name="Hug L.A."/>
            <person name="Sharon I."/>
            <person name="Castelle C.J."/>
            <person name="Probst A.J."/>
            <person name="Thomas B.C."/>
            <person name="Singh A."/>
            <person name="Wilkins M.J."/>
            <person name="Karaoz U."/>
            <person name="Brodie E.L."/>
            <person name="Williams K.H."/>
            <person name="Hubbard S.S."/>
            <person name="Banfield J.F."/>
        </authorList>
    </citation>
    <scope>NUCLEOTIDE SEQUENCE [LARGE SCALE GENOMIC DNA]</scope>
</reference>
<dbReference type="GO" id="GO:0008320">
    <property type="term" value="F:protein transmembrane transporter activity"/>
    <property type="evidence" value="ECO:0007669"/>
    <property type="project" value="UniProtKB-UniRule"/>
</dbReference>
<comment type="subcellular location">
    <subcellularLocation>
        <location evidence="9">Cell membrane</location>
        <topology evidence="9">Single-pass membrane protein</topology>
    </subcellularLocation>
    <subcellularLocation>
        <location evidence="1">Membrane</location>
    </subcellularLocation>
</comment>
<evidence type="ECO:0000256" key="1">
    <source>
        <dbReference type="ARBA" id="ARBA00004370"/>
    </source>
</evidence>
<keyword evidence="3 9" id="KW-1003">Cell membrane</keyword>
<dbReference type="Pfam" id="PF00584">
    <property type="entry name" value="SecE"/>
    <property type="match status" value="1"/>
</dbReference>
<dbReference type="Proteomes" id="UP000178346">
    <property type="component" value="Unassembled WGS sequence"/>
</dbReference>
<dbReference type="PANTHER" id="PTHR33910">
    <property type="entry name" value="PROTEIN TRANSLOCASE SUBUNIT SECE"/>
    <property type="match status" value="1"/>
</dbReference>
<keyword evidence="4 9" id="KW-0812">Transmembrane</keyword>
<dbReference type="GO" id="GO:0009306">
    <property type="term" value="P:protein secretion"/>
    <property type="evidence" value="ECO:0007669"/>
    <property type="project" value="UniProtKB-UniRule"/>
</dbReference>
<comment type="caution">
    <text evidence="10">The sequence shown here is derived from an EMBL/GenBank/DDBJ whole genome shotgun (WGS) entry which is preliminary data.</text>
</comment>
<keyword evidence="8 9" id="KW-0472">Membrane</keyword>
<dbReference type="NCBIfam" id="TIGR00964">
    <property type="entry name" value="secE_bact"/>
    <property type="match status" value="1"/>
</dbReference>
<dbReference type="GO" id="GO:0005886">
    <property type="term" value="C:plasma membrane"/>
    <property type="evidence" value="ECO:0007669"/>
    <property type="project" value="UniProtKB-SubCell"/>
</dbReference>
<comment type="similarity">
    <text evidence="9">Belongs to the SecE/SEC61-gamma family.</text>
</comment>
<evidence type="ECO:0000256" key="6">
    <source>
        <dbReference type="ARBA" id="ARBA00022989"/>
    </source>
</evidence>
<protein>
    <recommendedName>
        <fullName evidence="9">Protein translocase subunit SecE</fullName>
    </recommendedName>
</protein>
<dbReference type="AlphaFoldDB" id="A0A1F4VL66"/>
<gene>
    <name evidence="9" type="primary">secE</name>
    <name evidence="10" type="ORF">A2976_03385</name>
</gene>
<dbReference type="GO" id="GO:0065002">
    <property type="term" value="P:intracellular protein transmembrane transport"/>
    <property type="evidence" value="ECO:0007669"/>
    <property type="project" value="UniProtKB-UniRule"/>
</dbReference>
<evidence type="ECO:0000313" key="10">
    <source>
        <dbReference type="EMBL" id="OGC58017.1"/>
    </source>
</evidence>
<dbReference type="GO" id="GO:0043952">
    <property type="term" value="P:protein transport by the Sec complex"/>
    <property type="evidence" value="ECO:0007669"/>
    <property type="project" value="UniProtKB-UniRule"/>
</dbReference>
<feature type="transmembrane region" description="Helical" evidence="9">
    <location>
        <begin position="29"/>
        <end position="51"/>
    </location>
</feature>
<keyword evidence="7 9" id="KW-0811">Translocation</keyword>
<dbReference type="HAMAP" id="MF_00422">
    <property type="entry name" value="SecE"/>
    <property type="match status" value="1"/>
</dbReference>
<evidence type="ECO:0000313" key="11">
    <source>
        <dbReference type="Proteomes" id="UP000178346"/>
    </source>
</evidence>
<evidence type="ECO:0000256" key="4">
    <source>
        <dbReference type="ARBA" id="ARBA00022692"/>
    </source>
</evidence>
<keyword evidence="6 9" id="KW-1133">Transmembrane helix</keyword>
<keyword evidence="2 9" id="KW-0813">Transport</keyword>
<comment type="subunit">
    <text evidence="9">Component of the Sec protein translocase complex. Heterotrimer consisting of SecY, SecE and SecG subunits. The heterotrimers can form oligomers, although 1 heterotrimer is thought to be able to translocate proteins. Interacts with the ribosome. Interacts with SecDF, and other proteins may be involved. Interacts with SecA.</text>
</comment>
<evidence type="ECO:0000256" key="2">
    <source>
        <dbReference type="ARBA" id="ARBA00022448"/>
    </source>
</evidence>
<evidence type="ECO:0000256" key="9">
    <source>
        <dbReference type="HAMAP-Rule" id="MF_00422"/>
    </source>
</evidence>
<dbReference type="EMBL" id="MEVJ01000010">
    <property type="protein sequence ID" value="OGC58017.1"/>
    <property type="molecule type" value="Genomic_DNA"/>
</dbReference>
<keyword evidence="5 9" id="KW-0653">Protein transport</keyword>
<evidence type="ECO:0000256" key="7">
    <source>
        <dbReference type="ARBA" id="ARBA00023010"/>
    </source>
</evidence>
<evidence type="ECO:0000256" key="3">
    <source>
        <dbReference type="ARBA" id="ARBA00022475"/>
    </source>
</evidence>
<dbReference type="InterPro" id="IPR005807">
    <property type="entry name" value="SecE_bac"/>
</dbReference>
<evidence type="ECO:0000256" key="5">
    <source>
        <dbReference type="ARBA" id="ARBA00022927"/>
    </source>
</evidence>
<proteinExistence type="inferred from homology"/>